<dbReference type="OrthoDB" id="270318at2759"/>
<feature type="region of interest" description="Disordered" evidence="1">
    <location>
        <begin position="100"/>
        <end position="143"/>
    </location>
</feature>
<accession>S9U4I1</accession>
<feature type="compositionally biased region" description="Basic and acidic residues" evidence="1">
    <location>
        <begin position="167"/>
        <end position="178"/>
    </location>
</feature>
<gene>
    <name evidence="2" type="ORF">STCU_07561</name>
</gene>
<evidence type="ECO:0000256" key="1">
    <source>
        <dbReference type="SAM" id="MobiDB-lite"/>
    </source>
</evidence>
<evidence type="ECO:0008006" key="4">
    <source>
        <dbReference type="Google" id="ProtNLM"/>
    </source>
</evidence>
<feature type="region of interest" description="Disordered" evidence="1">
    <location>
        <begin position="13"/>
        <end position="43"/>
    </location>
</feature>
<proteinExistence type="predicted"/>
<evidence type="ECO:0000313" key="2">
    <source>
        <dbReference type="EMBL" id="EPY23679.1"/>
    </source>
</evidence>
<keyword evidence="3" id="KW-1185">Reference proteome</keyword>
<name>S9U4I1_9TRYP</name>
<sequence>MRRYVLGRSLWPRRAGRAASSAATPPRPRPLRTPADEGISSGLQGFGAYGGSISAFVKPPAERGADLGAGGGVLPCDQPGSQAALQAAQAEHMASIAMTGKLPSPRGHVPQKGEELSLSKHPSGPGGAPPSALPRHPPAQPTPIVRTAEANNARIERILQNQKAATRKVEEQLPRAKAADAATAQQRAREAEDYYSSLPREDVSKEEMWRRISAATADRAESSQRPVVMDADEADYTQLEEELREHDHFHYRLGEVAYEDTQVRRDYYAVWNLATALNKARWTMLEVHAQRGMKTTGAGMKLLFWKESINGIMDYRRMTQGQFTDSHPVLRPFAAAVQRNPTMTKAFVRGFTDARLKVIQQPGSVQQLFDHFDKFYGYLFNSLLEVTHVKDESAEHLMLHVGRAIGLTNHCVMFWKKYARIGFTMLPADLCADHHVNLALLKNIPLASRDRAVRELLHSVMSIAKDEMLHAEKIAKDVPPTAWPIVMECIYPNYYLGFLQRRDFNVSAMFADYNIENAGFAWYRVKKSWEWQRHQSIQRLVSEAAPLPFIGTSIAHRGSRYKMSPHLDNKAKNSK</sequence>
<dbReference type="InterPro" id="IPR008949">
    <property type="entry name" value="Isoprenoid_synthase_dom_sf"/>
</dbReference>
<evidence type="ECO:0000313" key="3">
    <source>
        <dbReference type="Proteomes" id="UP000015354"/>
    </source>
</evidence>
<dbReference type="SUPFAM" id="SSF48576">
    <property type="entry name" value="Terpenoid synthases"/>
    <property type="match status" value="1"/>
</dbReference>
<comment type="caution">
    <text evidence="2">The sequence shown here is derived from an EMBL/GenBank/DDBJ whole genome shotgun (WGS) entry which is preliminary data.</text>
</comment>
<dbReference type="AlphaFoldDB" id="S9U4I1"/>
<feature type="compositionally biased region" description="Pro residues" evidence="1">
    <location>
        <begin position="127"/>
        <end position="141"/>
    </location>
</feature>
<protein>
    <recommendedName>
        <fullName evidence="4">Phytoene synthase</fullName>
    </recommendedName>
</protein>
<feature type="region of interest" description="Disordered" evidence="1">
    <location>
        <begin position="166"/>
        <end position="199"/>
    </location>
</feature>
<reference evidence="2 3" key="1">
    <citation type="journal article" date="2013" name="PLoS ONE">
        <title>Predicting the Proteins of Angomonas deanei, Strigomonas culicis and Their Respective Endosymbionts Reveals New Aspects of the Trypanosomatidae Family.</title>
        <authorList>
            <person name="Motta M.C."/>
            <person name="Martins A.C."/>
            <person name="de Souza S.S."/>
            <person name="Catta-Preta C.M."/>
            <person name="Silva R."/>
            <person name="Klein C.C."/>
            <person name="de Almeida L.G."/>
            <person name="de Lima Cunha O."/>
            <person name="Ciapina L.P."/>
            <person name="Brocchi M."/>
            <person name="Colabardini A.C."/>
            <person name="de Araujo Lima B."/>
            <person name="Machado C.R."/>
            <person name="de Almeida Soares C.M."/>
            <person name="Probst C.M."/>
            <person name="de Menezes C.B."/>
            <person name="Thompson C.E."/>
            <person name="Bartholomeu D.C."/>
            <person name="Gradia D.F."/>
            <person name="Pavoni D.P."/>
            <person name="Grisard E.C."/>
            <person name="Fantinatti-Garboggini F."/>
            <person name="Marchini F.K."/>
            <person name="Rodrigues-Luiz G.F."/>
            <person name="Wagner G."/>
            <person name="Goldman G.H."/>
            <person name="Fietto J.L."/>
            <person name="Elias M.C."/>
            <person name="Goldman M.H."/>
            <person name="Sagot M.F."/>
            <person name="Pereira M."/>
            <person name="Stoco P.H."/>
            <person name="de Mendonca-Neto R.P."/>
            <person name="Teixeira S.M."/>
            <person name="Maciel T.E."/>
            <person name="de Oliveira Mendes T.A."/>
            <person name="Urmenyi T.P."/>
            <person name="de Souza W."/>
            <person name="Schenkman S."/>
            <person name="de Vasconcelos A.T."/>
        </authorList>
    </citation>
    <scope>NUCLEOTIDE SEQUENCE [LARGE SCALE GENOMIC DNA]</scope>
</reference>
<dbReference type="Proteomes" id="UP000015354">
    <property type="component" value="Unassembled WGS sequence"/>
</dbReference>
<dbReference type="Gene3D" id="1.10.600.10">
    <property type="entry name" value="Farnesyl Diphosphate Synthase"/>
    <property type="match status" value="1"/>
</dbReference>
<organism evidence="2 3">
    <name type="scientific">Strigomonas culicis</name>
    <dbReference type="NCBI Taxonomy" id="28005"/>
    <lineage>
        <taxon>Eukaryota</taxon>
        <taxon>Discoba</taxon>
        <taxon>Euglenozoa</taxon>
        <taxon>Kinetoplastea</taxon>
        <taxon>Metakinetoplastina</taxon>
        <taxon>Trypanosomatida</taxon>
        <taxon>Trypanosomatidae</taxon>
        <taxon>Strigomonadinae</taxon>
        <taxon>Strigomonas</taxon>
    </lineage>
</organism>
<dbReference type="EMBL" id="ATMH01007561">
    <property type="protein sequence ID" value="EPY23679.1"/>
    <property type="molecule type" value="Genomic_DNA"/>
</dbReference>